<dbReference type="InterPro" id="IPR011990">
    <property type="entry name" value="TPR-like_helical_dom_sf"/>
</dbReference>
<keyword evidence="1" id="KW-0677">Repeat</keyword>
<feature type="repeat" description="TPR" evidence="3">
    <location>
        <begin position="226"/>
        <end position="259"/>
    </location>
</feature>
<dbReference type="EMBL" id="CAHIKZ030000748">
    <property type="protein sequence ID" value="CAE1236809.1"/>
    <property type="molecule type" value="Genomic_DNA"/>
</dbReference>
<sequence length="442" mass="49502">MSAEEVKIANSKETALEVAHAAVDKLYEFRDHYFEHFSLDQAVHKDENVEKKMHECLEKLTSLKDNIPSKATYSMLRGRALNVLPVYNKEAESLLSKAVKLDPKLVDGWNHLGECYWKNKDVTSAKNCFIGALNHSKNKVSLRNLSMVLRQLPTKDAFEKADIVRESVEKAKEAVEMDIADGNSWAILGNAYLSLFFAAGQNPRALKQAMSAYALAERDPVSRNNSDLHFNQAIAYKYQEEYQKALEGFSKAMALDAGWVEPQEQEMRLMDYLSRLTTLQSSQGKMKAKKLQNLCKSIIDNDLGPYSGGSYTNQRNETITLNKKKLKDLKSGVNLETVVVGKVVCTVANDESIPFTFCFIDEEGLCLSVTVYNIGQGYGVKIGDSVAIPEPFVQDVEVNYKDKVFSYRGIRVDTPVVLVVNRRKLGLDKQAPTVLALSTLTD</sequence>
<dbReference type="Proteomes" id="UP000597762">
    <property type="component" value="Unassembled WGS sequence"/>
</dbReference>
<name>A0A812BN44_ACAPH</name>
<feature type="domain" description="Tetratricopeptide repeat protein 5 OB fold" evidence="4">
    <location>
        <begin position="321"/>
        <end position="433"/>
    </location>
</feature>
<dbReference type="Pfam" id="PF16669">
    <property type="entry name" value="TTC5_OB"/>
    <property type="match status" value="1"/>
</dbReference>
<reference evidence="5" key="1">
    <citation type="submission" date="2021-01" db="EMBL/GenBank/DDBJ databases">
        <authorList>
            <person name="Li R."/>
            <person name="Bekaert M."/>
        </authorList>
    </citation>
    <scope>NUCLEOTIDE SEQUENCE</scope>
    <source>
        <strain evidence="5">Farmed</strain>
    </source>
</reference>
<organism evidence="5 6">
    <name type="scientific">Acanthosepion pharaonis</name>
    <name type="common">Pharaoh cuttlefish</name>
    <name type="synonym">Sepia pharaonis</name>
    <dbReference type="NCBI Taxonomy" id="158019"/>
    <lineage>
        <taxon>Eukaryota</taxon>
        <taxon>Metazoa</taxon>
        <taxon>Spiralia</taxon>
        <taxon>Lophotrochozoa</taxon>
        <taxon>Mollusca</taxon>
        <taxon>Cephalopoda</taxon>
        <taxon>Coleoidea</taxon>
        <taxon>Decapodiformes</taxon>
        <taxon>Sepiida</taxon>
        <taxon>Sepiina</taxon>
        <taxon>Sepiidae</taxon>
        <taxon>Acanthosepion</taxon>
    </lineage>
</organism>
<comment type="caution">
    <text evidence="5">The sequence shown here is derived from an EMBL/GenBank/DDBJ whole genome shotgun (WGS) entry which is preliminary data.</text>
</comment>
<dbReference type="PROSITE" id="PS50005">
    <property type="entry name" value="TPR"/>
    <property type="match status" value="1"/>
</dbReference>
<dbReference type="OrthoDB" id="423589at2759"/>
<evidence type="ECO:0000256" key="1">
    <source>
        <dbReference type="ARBA" id="ARBA00022737"/>
    </source>
</evidence>
<evidence type="ECO:0000313" key="5">
    <source>
        <dbReference type="EMBL" id="CAE1236809.1"/>
    </source>
</evidence>
<proteinExistence type="predicted"/>
<dbReference type="InterPro" id="IPR019734">
    <property type="entry name" value="TPR_rpt"/>
</dbReference>
<dbReference type="InterPro" id="IPR032076">
    <property type="entry name" value="TTC5_OB"/>
</dbReference>
<protein>
    <submittedName>
        <fullName evidence="5">Tetratricopeptide repeat protein 5</fullName>
    </submittedName>
</protein>
<dbReference type="Gene3D" id="1.25.40.10">
    <property type="entry name" value="Tetratricopeptide repeat domain"/>
    <property type="match status" value="1"/>
</dbReference>
<dbReference type="SMART" id="SM00028">
    <property type="entry name" value="TPR"/>
    <property type="match status" value="2"/>
</dbReference>
<keyword evidence="2 3" id="KW-0802">TPR repeat</keyword>
<evidence type="ECO:0000256" key="3">
    <source>
        <dbReference type="PROSITE-ProRule" id="PRU00339"/>
    </source>
</evidence>
<dbReference type="Gene3D" id="2.40.50.550">
    <property type="match status" value="1"/>
</dbReference>
<accession>A0A812BN44</accession>
<dbReference type="PANTHER" id="PTHR44858:SF1">
    <property type="entry name" value="UDP-N-ACETYLGLUCOSAMINE--PEPTIDE N-ACETYLGLUCOSAMINYLTRANSFERASE SPINDLY-RELATED"/>
    <property type="match status" value="1"/>
</dbReference>
<evidence type="ECO:0000259" key="4">
    <source>
        <dbReference type="Pfam" id="PF16669"/>
    </source>
</evidence>
<gene>
    <name evidence="5" type="ORF">SPHA_20434</name>
</gene>
<keyword evidence="6" id="KW-1185">Reference proteome</keyword>
<dbReference type="PANTHER" id="PTHR44858">
    <property type="entry name" value="TETRATRICOPEPTIDE REPEAT PROTEIN 6"/>
    <property type="match status" value="1"/>
</dbReference>
<evidence type="ECO:0000256" key="2">
    <source>
        <dbReference type="ARBA" id="ARBA00022803"/>
    </source>
</evidence>
<evidence type="ECO:0000313" key="6">
    <source>
        <dbReference type="Proteomes" id="UP000597762"/>
    </source>
</evidence>
<dbReference type="AlphaFoldDB" id="A0A812BN44"/>
<dbReference type="SUPFAM" id="SSF48452">
    <property type="entry name" value="TPR-like"/>
    <property type="match status" value="2"/>
</dbReference>
<dbReference type="InterPro" id="IPR038645">
    <property type="entry name" value="TTC5_OB_sf"/>
</dbReference>
<dbReference type="InterPro" id="IPR050498">
    <property type="entry name" value="Ycf3"/>
</dbReference>